<name>A0A0F3N9B1_ANAPH</name>
<protein>
    <submittedName>
        <fullName evidence="1">Uncharacterized protein</fullName>
    </submittedName>
</protein>
<evidence type="ECO:0000313" key="2">
    <source>
        <dbReference type="Proteomes" id="UP000033441"/>
    </source>
</evidence>
<comment type="caution">
    <text evidence="1">The sequence shown here is derived from an EMBL/GenBank/DDBJ whole genome shotgun (WGS) entry which is preliminary data.</text>
</comment>
<accession>A0A0F3N9B1</accession>
<dbReference type="PATRIC" id="fig|1359152.3.peg.527"/>
<proteinExistence type="predicted"/>
<gene>
    <name evidence="1" type="ORF">APHMUC_0502</name>
</gene>
<organism evidence="1 2">
    <name type="scientific">Anaplasma phagocytophilum str. ApMUC09</name>
    <dbReference type="NCBI Taxonomy" id="1359152"/>
    <lineage>
        <taxon>Bacteria</taxon>
        <taxon>Pseudomonadati</taxon>
        <taxon>Pseudomonadota</taxon>
        <taxon>Alphaproteobacteria</taxon>
        <taxon>Rickettsiales</taxon>
        <taxon>Anaplasmataceae</taxon>
        <taxon>Anaplasma</taxon>
        <taxon>phagocytophilum group</taxon>
    </lineage>
</organism>
<dbReference type="EMBL" id="LANV01000001">
    <property type="protein sequence ID" value="KJV64625.1"/>
    <property type="molecule type" value="Genomic_DNA"/>
</dbReference>
<dbReference type="AlphaFoldDB" id="A0A0F3N9B1"/>
<dbReference type="Proteomes" id="UP000033441">
    <property type="component" value="Unassembled WGS sequence"/>
</dbReference>
<sequence length="49" mass="5875">MLGLLVNLLKNFKLYAHNFVSSCRTFFLCLSDMQFSIKNIYMVVLLWWI</sequence>
<evidence type="ECO:0000313" key="1">
    <source>
        <dbReference type="EMBL" id="KJV64625.1"/>
    </source>
</evidence>
<reference evidence="1 2" key="1">
    <citation type="submission" date="2015-02" db="EMBL/GenBank/DDBJ databases">
        <title>Genome Sequencing of Rickettsiales.</title>
        <authorList>
            <person name="Daugherty S.C."/>
            <person name="Su Q."/>
            <person name="Abolude K."/>
            <person name="Beier-Sexton M."/>
            <person name="Carlyon J.A."/>
            <person name="Carter R."/>
            <person name="Day N.P."/>
            <person name="Dumler S.J."/>
            <person name="Dyachenko V."/>
            <person name="Godinez A."/>
            <person name="Kurtti T.J."/>
            <person name="Lichay M."/>
            <person name="Mullins K.E."/>
            <person name="Ott S."/>
            <person name="Pappas-Brown V."/>
            <person name="Paris D.H."/>
            <person name="Patel P."/>
            <person name="Richards A.L."/>
            <person name="Sadzewicz L."/>
            <person name="Sears K."/>
            <person name="Seidman D."/>
            <person name="Sengamalay N."/>
            <person name="Stenos J."/>
            <person name="Tallon L.J."/>
            <person name="Vincent G."/>
            <person name="Fraser C.M."/>
            <person name="Munderloh U."/>
            <person name="Dunning-Hotopp J.C."/>
        </authorList>
    </citation>
    <scope>NUCLEOTIDE SEQUENCE [LARGE SCALE GENOMIC DNA]</scope>
    <source>
        <strain evidence="1 2">ApMUC09</strain>
    </source>
</reference>